<dbReference type="Pfam" id="PF02265">
    <property type="entry name" value="S1-P1_nuclease"/>
    <property type="match status" value="1"/>
</dbReference>
<dbReference type="PANTHER" id="PTHR33146">
    <property type="entry name" value="ENDONUCLEASE 4"/>
    <property type="match status" value="1"/>
</dbReference>
<proteinExistence type="predicted"/>
<evidence type="ECO:0000256" key="4">
    <source>
        <dbReference type="ARBA" id="ARBA00022801"/>
    </source>
</evidence>
<reference evidence="7 8" key="1">
    <citation type="submission" date="2023-07" db="EMBL/GenBank/DDBJ databases">
        <title>Sorghum-associated microbial communities from plants grown in Nebraska, USA.</title>
        <authorList>
            <person name="Schachtman D."/>
        </authorList>
    </citation>
    <scope>NUCLEOTIDE SEQUENCE [LARGE SCALE GENOMIC DNA]</scope>
    <source>
        <strain evidence="7 8">BE187</strain>
    </source>
</reference>
<dbReference type="InterPro" id="IPR003154">
    <property type="entry name" value="S1/P1nuclease"/>
</dbReference>
<keyword evidence="4" id="KW-0378">Hydrolase</keyword>
<evidence type="ECO:0000313" key="8">
    <source>
        <dbReference type="Proteomes" id="UP001267878"/>
    </source>
</evidence>
<protein>
    <recommendedName>
        <fullName evidence="9">Endonuclease</fullName>
    </recommendedName>
</protein>
<organism evidence="7 8">
    <name type="scientific">Agrilutibacter niabensis</name>
    <dbReference type="NCBI Taxonomy" id="380628"/>
    <lineage>
        <taxon>Bacteria</taxon>
        <taxon>Pseudomonadati</taxon>
        <taxon>Pseudomonadota</taxon>
        <taxon>Gammaproteobacteria</taxon>
        <taxon>Lysobacterales</taxon>
        <taxon>Lysobacteraceae</taxon>
        <taxon>Agrilutibacter</taxon>
    </lineage>
</organism>
<evidence type="ECO:0000313" key="7">
    <source>
        <dbReference type="EMBL" id="MDR7099721.1"/>
    </source>
</evidence>
<keyword evidence="8" id="KW-1185">Reference proteome</keyword>
<keyword evidence="3" id="KW-0255">Endonuclease</keyword>
<accession>A0ABU1VQG7</accession>
<dbReference type="RefSeq" id="WP_310054098.1">
    <property type="nucleotide sequence ID" value="NZ_JAVDVW010000002.1"/>
</dbReference>
<keyword evidence="5" id="KW-1015">Disulfide bond</keyword>
<dbReference type="PANTHER" id="PTHR33146:SF26">
    <property type="entry name" value="ENDONUCLEASE 4"/>
    <property type="match status" value="1"/>
</dbReference>
<keyword evidence="1" id="KW-0540">Nuclease</keyword>
<dbReference type="CDD" id="cd11010">
    <property type="entry name" value="S1-P1_nuclease"/>
    <property type="match status" value="1"/>
</dbReference>
<dbReference type="Proteomes" id="UP001267878">
    <property type="component" value="Unassembled WGS sequence"/>
</dbReference>
<comment type="caution">
    <text evidence="7">The sequence shown here is derived from an EMBL/GenBank/DDBJ whole genome shotgun (WGS) entry which is preliminary data.</text>
</comment>
<evidence type="ECO:0000256" key="2">
    <source>
        <dbReference type="ARBA" id="ARBA00022723"/>
    </source>
</evidence>
<evidence type="ECO:0000256" key="5">
    <source>
        <dbReference type="ARBA" id="ARBA00023157"/>
    </source>
</evidence>
<dbReference type="SUPFAM" id="SSF48537">
    <property type="entry name" value="Phospholipase C/P1 nuclease"/>
    <property type="match status" value="1"/>
</dbReference>
<gene>
    <name evidence="7" type="ORF">J2X04_002102</name>
</gene>
<sequence>MSPNPPTRLHGALRPSHFRPRRWRGAVAALALLGLLVAGPVIAWSALGHKLVGELAQRHLTPAARAEVARLLAGEPDPTLAGVATWADTLRDSDPERFKQTSRWHYVNLSSDSCRYAPERDCKDGQCVIAAIDAQRAILADRKQPLAARRDALKFVVHLVGDVHQPLHANARNDQGGNKYQISLRTDLEPEAYARDRYVGGVMGTNLHSVWDYYVLAERGLDLAHYADRLDHEPWPPTTDRNALTPASWAGESCRLTELRQLYPVQNGQEVHKLDRTYSEKHRALAEQRIRIAAWRLATLLNEALAPPQ</sequence>
<evidence type="ECO:0000256" key="6">
    <source>
        <dbReference type="ARBA" id="ARBA00023180"/>
    </source>
</evidence>
<evidence type="ECO:0000256" key="1">
    <source>
        <dbReference type="ARBA" id="ARBA00022722"/>
    </source>
</evidence>
<dbReference type="EMBL" id="JAVDVW010000002">
    <property type="protein sequence ID" value="MDR7099721.1"/>
    <property type="molecule type" value="Genomic_DNA"/>
</dbReference>
<dbReference type="Gene3D" id="1.10.575.10">
    <property type="entry name" value="P1 Nuclease"/>
    <property type="match status" value="1"/>
</dbReference>
<name>A0ABU1VQG7_9GAMM</name>
<keyword evidence="2" id="KW-0479">Metal-binding</keyword>
<evidence type="ECO:0000256" key="3">
    <source>
        <dbReference type="ARBA" id="ARBA00022759"/>
    </source>
</evidence>
<evidence type="ECO:0008006" key="9">
    <source>
        <dbReference type="Google" id="ProtNLM"/>
    </source>
</evidence>
<keyword evidence="6" id="KW-0325">Glycoprotein</keyword>
<dbReference type="InterPro" id="IPR008947">
    <property type="entry name" value="PLipase_C/P1_nuclease_dom_sf"/>
</dbReference>